<proteinExistence type="predicted"/>
<dbReference type="EMBL" id="MHCR01000002">
    <property type="protein sequence ID" value="OGY26075.1"/>
    <property type="molecule type" value="Genomic_DNA"/>
</dbReference>
<evidence type="ECO:0000313" key="2">
    <source>
        <dbReference type="EMBL" id="OGY26075.1"/>
    </source>
</evidence>
<gene>
    <name evidence="2" type="ORF">A2134_02955</name>
</gene>
<evidence type="ECO:0008006" key="4">
    <source>
        <dbReference type="Google" id="ProtNLM"/>
    </source>
</evidence>
<keyword evidence="1" id="KW-0472">Membrane</keyword>
<dbReference type="Proteomes" id="UP000178162">
    <property type="component" value="Unassembled WGS sequence"/>
</dbReference>
<dbReference type="AlphaFoldDB" id="A0A1G1WEE8"/>
<feature type="transmembrane region" description="Helical" evidence="1">
    <location>
        <begin position="57"/>
        <end position="77"/>
    </location>
</feature>
<dbReference type="STRING" id="1802595.A2134_02955"/>
<name>A0A1G1WEE8_9BACT</name>
<feature type="transmembrane region" description="Helical" evidence="1">
    <location>
        <begin position="7"/>
        <end position="25"/>
    </location>
</feature>
<evidence type="ECO:0000313" key="3">
    <source>
        <dbReference type="Proteomes" id="UP000178162"/>
    </source>
</evidence>
<evidence type="ECO:0000256" key="1">
    <source>
        <dbReference type="SAM" id="Phobius"/>
    </source>
</evidence>
<comment type="caution">
    <text evidence="2">The sequence shown here is derived from an EMBL/GenBank/DDBJ whole genome shotgun (WGS) entry which is preliminary data.</text>
</comment>
<keyword evidence="1" id="KW-0812">Transmembrane</keyword>
<reference evidence="2 3" key="1">
    <citation type="journal article" date="2016" name="Nat. Commun.">
        <title>Thousands of microbial genomes shed light on interconnected biogeochemical processes in an aquifer system.</title>
        <authorList>
            <person name="Anantharaman K."/>
            <person name="Brown C.T."/>
            <person name="Hug L.A."/>
            <person name="Sharon I."/>
            <person name="Castelle C.J."/>
            <person name="Probst A.J."/>
            <person name="Thomas B.C."/>
            <person name="Singh A."/>
            <person name="Wilkins M.J."/>
            <person name="Karaoz U."/>
            <person name="Brodie E.L."/>
            <person name="Williams K.H."/>
            <person name="Hubbard S.S."/>
            <person name="Banfield J.F."/>
        </authorList>
    </citation>
    <scope>NUCLEOTIDE SEQUENCE [LARGE SCALE GENOMIC DNA]</scope>
</reference>
<accession>A0A1G1WEE8</accession>
<sequence>MIRIFYLIWTLISSLLTTGLSFFYIRNEINRGFPFSFAKEVLGQGGGQGISFEFNTFVVAFDIIFWWLIFSMLLVIIKNYIFEAE</sequence>
<protein>
    <recommendedName>
        <fullName evidence="4">ABC transporter permease</fullName>
    </recommendedName>
</protein>
<organism evidence="2 3">
    <name type="scientific">Candidatus Woykebacteria bacterium RBG_16_39_9b</name>
    <dbReference type="NCBI Taxonomy" id="1802595"/>
    <lineage>
        <taxon>Bacteria</taxon>
        <taxon>Candidatus Woykeibacteriota</taxon>
    </lineage>
</organism>
<keyword evidence="1" id="KW-1133">Transmembrane helix</keyword>